<accession>A0A7J7FUV9</accession>
<keyword evidence="3 6" id="KW-0547">Nucleotide-binding</keyword>
<dbReference type="PANTHER" id="PTHR47989:SF25">
    <property type="entry name" value="PROLINE-RICH RECEPTOR-LIKE PROTEIN KINASE PERK3"/>
    <property type="match status" value="1"/>
</dbReference>
<dbReference type="PROSITE" id="PS00107">
    <property type="entry name" value="PROTEIN_KINASE_ATP"/>
    <property type="match status" value="1"/>
</dbReference>
<dbReference type="Gene3D" id="1.10.510.10">
    <property type="entry name" value="Transferase(Phosphotransferase) domain 1"/>
    <property type="match status" value="1"/>
</dbReference>
<feature type="binding site" evidence="6">
    <location>
        <position position="402"/>
    </location>
    <ligand>
        <name>ATP</name>
        <dbReference type="ChEBI" id="CHEBI:30616"/>
    </ligand>
</feature>
<dbReference type="GO" id="GO:0004674">
    <property type="term" value="F:protein serine/threonine kinase activity"/>
    <property type="evidence" value="ECO:0007669"/>
    <property type="project" value="UniProtKB-KW"/>
</dbReference>
<dbReference type="InterPro" id="IPR001245">
    <property type="entry name" value="Ser-Thr/Tyr_kinase_cat_dom"/>
</dbReference>
<proteinExistence type="predicted"/>
<dbReference type="PROSITE" id="PS50011">
    <property type="entry name" value="PROTEIN_KINASE_DOM"/>
    <property type="match status" value="1"/>
</dbReference>
<reference evidence="11" key="1">
    <citation type="journal article" date="2020" name="Nat. Commun.">
        <title>Genome assembly of wild tea tree DASZ reveals pedigree and selection history of tea varieties.</title>
        <authorList>
            <person name="Zhang W."/>
            <person name="Zhang Y."/>
            <person name="Qiu H."/>
            <person name="Guo Y."/>
            <person name="Wan H."/>
            <person name="Zhang X."/>
            <person name="Scossa F."/>
            <person name="Alseekh S."/>
            <person name="Zhang Q."/>
            <person name="Wang P."/>
            <person name="Xu L."/>
            <person name="Schmidt M.H."/>
            <person name="Jia X."/>
            <person name="Li D."/>
            <person name="Zhu A."/>
            <person name="Guo F."/>
            <person name="Chen W."/>
            <person name="Ni D."/>
            <person name="Usadel B."/>
            <person name="Fernie A.R."/>
            <person name="Wen W."/>
        </authorList>
    </citation>
    <scope>NUCLEOTIDE SEQUENCE [LARGE SCALE GENOMIC DNA]</scope>
    <source>
        <strain evidence="11">cv. G240</strain>
    </source>
</reference>
<keyword evidence="8" id="KW-0472">Membrane</keyword>
<feature type="domain" description="Protein kinase" evidence="9">
    <location>
        <begin position="374"/>
        <end position="652"/>
    </location>
</feature>
<evidence type="ECO:0000313" key="11">
    <source>
        <dbReference type="Proteomes" id="UP000593564"/>
    </source>
</evidence>
<dbReference type="GO" id="GO:0005524">
    <property type="term" value="F:ATP binding"/>
    <property type="evidence" value="ECO:0007669"/>
    <property type="project" value="UniProtKB-UniRule"/>
</dbReference>
<organism evidence="10 11">
    <name type="scientific">Camellia sinensis</name>
    <name type="common">Tea plant</name>
    <name type="synonym">Thea sinensis</name>
    <dbReference type="NCBI Taxonomy" id="4442"/>
    <lineage>
        <taxon>Eukaryota</taxon>
        <taxon>Viridiplantae</taxon>
        <taxon>Streptophyta</taxon>
        <taxon>Embryophyta</taxon>
        <taxon>Tracheophyta</taxon>
        <taxon>Spermatophyta</taxon>
        <taxon>Magnoliopsida</taxon>
        <taxon>eudicotyledons</taxon>
        <taxon>Gunneridae</taxon>
        <taxon>Pentapetalae</taxon>
        <taxon>asterids</taxon>
        <taxon>Ericales</taxon>
        <taxon>Theaceae</taxon>
        <taxon>Camellia</taxon>
    </lineage>
</organism>
<feature type="compositionally biased region" description="Polar residues" evidence="7">
    <location>
        <begin position="137"/>
        <end position="146"/>
    </location>
</feature>
<dbReference type="Pfam" id="PF07714">
    <property type="entry name" value="PK_Tyr_Ser-Thr"/>
    <property type="match status" value="1"/>
</dbReference>
<keyword evidence="11" id="KW-1185">Reference proteome</keyword>
<dbReference type="InterPro" id="IPR017441">
    <property type="entry name" value="Protein_kinase_ATP_BS"/>
</dbReference>
<reference evidence="10 11" key="2">
    <citation type="submission" date="2020-07" db="EMBL/GenBank/DDBJ databases">
        <title>Genome assembly of wild tea tree DASZ reveals pedigree and selection history of tea varieties.</title>
        <authorList>
            <person name="Zhang W."/>
        </authorList>
    </citation>
    <scope>NUCLEOTIDE SEQUENCE [LARGE SCALE GENOMIC DNA]</scope>
    <source>
        <strain evidence="11">cv. G240</strain>
        <tissue evidence="10">Leaf</tissue>
    </source>
</reference>
<evidence type="ECO:0000256" key="7">
    <source>
        <dbReference type="SAM" id="MobiDB-lite"/>
    </source>
</evidence>
<feature type="compositionally biased region" description="Low complexity" evidence="7">
    <location>
        <begin position="109"/>
        <end position="120"/>
    </location>
</feature>
<feature type="region of interest" description="Disordered" evidence="7">
    <location>
        <begin position="666"/>
        <end position="685"/>
    </location>
</feature>
<keyword evidence="2" id="KW-0808">Transferase</keyword>
<evidence type="ECO:0000256" key="1">
    <source>
        <dbReference type="ARBA" id="ARBA00022527"/>
    </source>
</evidence>
<protein>
    <recommendedName>
        <fullName evidence="9">Protein kinase domain-containing protein</fullName>
    </recommendedName>
</protein>
<dbReference type="SUPFAM" id="SSF56112">
    <property type="entry name" value="Protein kinase-like (PK-like)"/>
    <property type="match status" value="1"/>
</dbReference>
<evidence type="ECO:0000256" key="4">
    <source>
        <dbReference type="ARBA" id="ARBA00022777"/>
    </source>
</evidence>
<keyword evidence="4" id="KW-0418">Kinase</keyword>
<name>A0A7J7FUV9_CAMSI</name>
<gene>
    <name evidence="10" type="ORF">HYC85_032321</name>
</gene>
<evidence type="ECO:0000256" key="5">
    <source>
        <dbReference type="ARBA" id="ARBA00022840"/>
    </source>
</evidence>
<evidence type="ECO:0000313" key="10">
    <source>
        <dbReference type="EMBL" id="KAF5931448.1"/>
    </source>
</evidence>
<keyword evidence="8" id="KW-1133">Transmembrane helix</keyword>
<dbReference type="FunFam" id="3.30.200.20:FF:000299">
    <property type="entry name" value="Receptor-like serine/threonine-protein kinase ALE2"/>
    <property type="match status" value="1"/>
</dbReference>
<dbReference type="FunFam" id="1.10.510.10:FF:000051">
    <property type="entry name" value="Receptor-like serine/threonine-protein kinase ALE2"/>
    <property type="match status" value="1"/>
</dbReference>
<dbReference type="EMBL" id="JACBKZ010000015">
    <property type="protein sequence ID" value="KAF5931448.1"/>
    <property type="molecule type" value="Genomic_DNA"/>
</dbReference>
<evidence type="ECO:0000256" key="3">
    <source>
        <dbReference type="ARBA" id="ARBA00022741"/>
    </source>
</evidence>
<dbReference type="Gene3D" id="3.30.200.20">
    <property type="entry name" value="Phosphorylase Kinase, domain 1"/>
    <property type="match status" value="1"/>
</dbReference>
<evidence type="ECO:0000256" key="8">
    <source>
        <dbReference type="SAM" id="Phobius"/>
    </source>
</evidence>
<feature type="region of interest" description="Disordered" evidence="7">
    <location>
        <begin position="99"/>
        <end position="151"/>
    </location>
</feature>
<dbReference type="InterPro" id="IPR008271">
    <property type="entry name" value="Ser/Thr_kinase_AS"/>
</dbReference>
<dbReference type="InterPro" id="IPR000719">
    <property type="entry name" value="Prot_kinase_dom"/>
</dbReference>
<evidence type="ECO:0000259" key="9">
    <source>
        <dbReference type="PROSITE" id="PS50011"/>
    </source>
</evidence>
<dbReference type="PANTHER" id="PTHR47989">
    <property type="entry name" value="OS01G0750732 PROTEIN"/>
    <property type="match status" value="1"/>
</dbReference>
<comment type="caution">
    <text evidence="10">The sequence shown here is derived from an EMBL/GenBank/DDBJ whole genome shotgun (WGS) entry which is preliminary data.</text>
</comment>
<keyword evidence="1" id="KW-0723">Serine/threonine-protein kinase</keyword>
<dbReference type="AlphaFoldDB" id="A0A7J7FUV9"/>
<evidence type="ECO:0000256" key="6">
    <source>
        <dbReference type="PROSITE-ProRule" id="PRU10141"/>
    </source>
</evidence>
<keyword evidence="8" id="KW-0812">Transmembrane</keyword>
<evidence type="ECO:0000256" key="2">
    <source>
        <dbReference type="ARBA" id="ARBA00022679"/>
    </source>
</evidence>
<sequence>MSVFAVSSGTGPLKKIQWLMLKQLLVLSVLCITGAHLHDDLLEANLVSPTIAPFAAPAIPDLPLPANRPLFYKSHLKHFSPRGAPKLVLSPSEPPYYGPLITATHPPSRSRLSKLSMKKSGVAPPSEGLAPPRLANISPTQSTGGTIPSGLAQPPLSPYSSNCCGPDTVLKRGSEGCNCVYPIKLDLLLLNVSSNPNWNTFLQEFALQLGLQVPQINLIDFYLVGLSRLNISMDITPHTGIGFSASEASAINSSLSLHKVHLDPTLVAPAIATPSAEAPPLLPSTPTQLVNSNNGKHPNLILIVGIGAGMLIIAIIAVLIICSCSSRQGNKKASAKETAKPRAVDALPAAGSIRHPSSTRFLAYEELKEATNNFEPASILGEGGFGRVFKGVLSDGTAVAIKRLTSGGQQGGKEFLVEVEMLSRLHHRNLVKLVGHYTSHDSSQNLLCYELVPNGSLEAWLHGPLGVNCPLDWDTRMKIALDAARGLAYLHEDSQPCVIHRDFKASNILLENNFHAKVADFGLAKHAPEGRADFLSTRVMGTFGYVAPEYAMTGHLLVKSDVYSYGVVLLELLTGRKPVDMSQPSGQENLVTWARPILRDKDRLEELADPKLGGKYTKEDFVRVCTIAAACVAPEASQRPTMGEVVQSLKMVQRITEYQDAVLTSSNTRPNLRQSSTTFESDRTSSIFSSGQYSGLSALDIDNSSRTAVFSEDLHEGR</sequence>
<keyword evidence="5 6" id="KW-0067">ATP-binding</keyword>
<dbReference type="InterPro" id="IPR011009">
    <property type="entry name" value="Kinase-like_dom_sf"/>
</dbReference>
<dbReference type="PROSITE" id="PS00108">
    <property type="entry name" value="PROTEIN_KINASE_ST"/>
    <property type="match status" value="1"/>
</dbReference>
<dbReference type="Proteomes" id="UP000593564">
    <property type="component" value="Unassembled WGS sequence"/>
</dbReference>
<feature type="transmembrane region" description="Helical" evidence="8">
    <location>
        <begin position="300"/>
        <end position="322"/>
    </location>
</feature>